<keyword evidence="2" id="KW-1185">Reference proteome</keyword>
<sequence>MTDALSLLTLPQTSKGFTALRPTIIDTIDEGSASHPRKTPRLDADSDSGSASRSRDRAQPSNNGPIRMQVIGIEARLTTADKASGSDNNFVLLRACMRFVLAKDSKDRLPASYETIYSACRSVVCVAGKGEGLYGALTMEIVQSVARLAGELEKKGKEGLDWIAQLVEICAWFETQIALLQSLLTYLDRSYVLRHQQLQNIRDLAYATFCDRIFHSFAIVEKIRMGVEEWVKWERVNRKEHPQRNSVKSLVTHLVTHETYATVLEATYLQHATNFYKDESEVKTQAEKSIAYEFLTLCRQRVDEEEARVKEVLLESTWPLVKEATQNALLVGQLPWLAKEAIGPMIESQKVERLAMAYSLFASVNGLSVFRAEFKSYIQATVEKIVKDTTRDDDMVARLLELKTFADTALNTAFVSPNIPTAPSNRDFQNALKDAFANGFKSRRNKPAELIAKRLDSLMRRGQKGMTDAAFAGLLDASLALYAFTEDKDVFRTFYHRALAKRLLLDRSASDDFEKAMLKKLKEDYDPEFGMGDHMFTDLQLSRDSMKEFHRKYDTDRSAHKLTVMVLQRGVWPFSARKKDIDLPLIMQEDLAEYTKFYTNKHAGRKLDWDHSLGTATLKARFPAGSKDLTVSLYQAIVLLLFNEDVELGYKQIAEATMMEESELKRTLQSLACGNKKVLKKRPVGKDVHDDDAFYFNAEFTDPRAKVHINSIQVKETAEESKRTQTAIEGDRKHYLDAAIVRIMKAKKELHYEQLKTLTIDTVKTHFVPEVPVIKQRIAGLVEQEYLRRDEDDMNLYIYVA</sequence>
<evidence type="ECO:0000313" key="2">
    <source>
        <dbReference type="Proteomes" id="UP000790377"/>
    </source>
</evidence>
<organism evidence="1 2">
    <name type="scientific">Hygrophoropsis aurantiaca</name>
    <dbReference type="NCBI Taxonomy" id="72124"/>
    <lineage>
        <taxon>Eukaryota</taxon>
        <taxon>Fungi</taxon>
        <taxon>Dikarya</taxon>
        <taxon>Basidiomycota</taxon>
        <taxon>Agaricomycotina</taxon>
        <taxon>Agaricomycetes</taxon>
        <taxon>Agaricomycetidae</taxon>
        <taxon>Boletales</taxon>
        <taxon>Coniophorineae</taxon>
        <taxon>Hygrophoropsidaceae</taxon>
        <taxon>Hygrophoropsis</taxon>
    </lineage>
</organism>
<dbReference type="EMBL" id="MU267929">
    <property type="protein sequence ID" value="KAH7907189.1"/>
    <property type="molecule type" value="Genomic_DNA"/>
</dbReference>
<proteinExistence type="predicted"/>
<comment type="caution">
    <text evidence="1">The sequence shown here is derived from an EMBL/GenBank/DDBJ whole genome shotgun (WGS) entry which is preliminary data.</text>
</comment>
<reference evidence="1" key="1">
    <citation type="journal article" date="2021" name="New Phytol.">
        <title>Evolutionary innovations through gain and loss of genes in the ectomycorrhizal Boletales.</title>
        <authorList>
            <person name="Wu G."/>
            <person name="Miyauchi S."/>
            <person name="Morin E."/>
            <person name="Kuo A."/>
            <person name="Drula E."/>
            <person name="Varga T."/>
            <person name="Kohler A."/>
            <person name="Feng B."/>
            <person name="Cao Y."/>
            <person name="Lipzen A."/>
            <person name="Daum C."/>
            <person name="Hundley H."/>
            <person name="Pangilinan J."/>
            <person name="Johnson J."/>
            <person name="Barry K."/>
            <person name="LaButti K."/>
            <person name="Ng V."/>
            <person name="Ahrendt S."/>
            <person name="Min B."/>
            <person name="Choi I.G."/>
            <person name="Park H."/>
            <person name="Plett J.M."/>
            <person name="Magnuson J."/>
            <person name="Spatafora J.W."/>
            <person name="Nagy L.G."/>
            <person name="Henrissat B."/>
            <person name="Grigoriev I.V."/>
            <person name="Yang Z.L."/>
            <person name="Xu J."/>
            <person name="Martin F.M."/>
        </authorList>
    </citation>
    <scope>NUCLEOTIDE SEQUENCE</scope>
    <source>
        <strain evidence="1">ATCC 28755</strain>
    </source>
</reference>
<accession>A0ACB8A2G3</accession>
<protein>
    <submittedName>
        <fullName evidence="1">Cullin-4B</fullName>
    </submittedName>
</protein>
<evidence type="ECO:0000313" key="1">
    <source>
        <dbReference type="EMBL" id="KAH7907189.1"/>
    </source>
</evidence>
<name>A0ACB8A2G3_9AGAM</name>
<dbReference type="Proteomes" id="UP000790377">
    <property type="component" value="Unassembled WGS sequence"/>
</dbReference>
<gene>
    <name evidence="1" type="ORF">BJ138DRAFT_1137657</name>
</gene>